<evidence type="ECO:0000313" key="1">
    <source>
        <dbReference type="EMBL" id="KAI9377140.1"/>
    </source>
</evidence>
<proteinExistence type="predicted"/>
<reference evidence="1 2" key="1">
    <citation type="journal article" date="2006" name="Science">
        <title>The genome of black cottonwood, Populus trichocarpa (Torr. &amp; Gray).</title>
        <authorList>
            <person name="Tuskan G.A."/>
            <person name="Difazio S."/>
            <person name="Jansson S."/>
            <person name="Bohlmann J."/>
            <person name="Grigoriev I."/>
            <person name="Hellsten U."/>
            <person name="Putnam N."/>
            <person name="Ralph S."/>
            <person name="Rombauts S."/>
            <person name="Salamov A."/>
            <person name="Schein J."/>
            <person name="Sterck L."/>
            <person name="Aerts A."/>
            <person name="Bhalerao R.R."/>
            <person name="Bhalerao R.P."/>
            <person name="Blaudez D."/>
            <person name="Boerjan W."/>
            <person name="Brun A."/>
            <person name="Brunner A."/>
            <person name="Busov V."/>
            <person name="Campbell M."/>
            <person name="Carlson J."/>
            <person name="Chalot M."/>
            <person name="Chapman J."/>
            <person name="Chen G.L."/>
            <person name="Cooper D."/>
            <person name="Coutinho P.M."/>
            <person name="Couturier J."/>
            <person name="Covert S."/>
            <person name="Cronk Q."/>
            <person name="Cunningham R."/>
            <person name="Davis J."/>
            <person name="Degroeve S."/>
            <person name="Dejardin A."/>
            <person name="Depamphilis C."/>
            <person name="Detter J."/>
            <person name="Dirks B."/>
            <person name="Dubchak I."/>
            <person name="Duplessis S."/>
            <person name="Ehlting J."/>
            <person name="Ellis B."/>
            <person name="Gendler K."/>
            <person name="Goodstein D."/>
            <person name="Gribskov M."/>
            <person name="Grimwood J."/>
            <person name="Groover A."/>
            <person name="Gunter L."/>
            <person name="Hamberger B."/>
            <person name="Heinze B."/>
            <person name="Helariutta Y."/>
            <person name="Henrissat B."/>
            <person name="Holligan D."/>
            <person name="Holt R."/>
            <person name="Huang W."/>
            <person name="Islam-Faridi N."/>
            <person name="Jones S."/>
            <person name="Jones-Rhoades M."/>
            <person name="Jorgensen R."/>
            <person name="Joshi C."/>
            <person name="Kangasjarvi J."/>
            <person name="Karlsson J."/>
            <person name="Kelleher C."/>
            <person name="Kirkpatrick R."/>
            <person name="Kirst M."/>
            <person name="Kohler A."/>
            <person name="Kalluri U."/>
            <person name="Larimer F."/>
            <person name="Leebens-Mack J."/>
            <person name="Leple J.C."/>
            <person name="Locascio P."/>
            <person name="Lou Y."/>
            <person name="Lucas S."/>
            <person name="Martin F."/>
            <person name="Montanini B."/>
            <person name="Napoli C."/>
            <person name="Nelson D.R."/>
            <person name="Nelson C."/>
            <person name="Nieminen K."/>
            <person name="Nilsson O."/>
            <person name="Pereda V."/>
            <person name="Peter G."/>
            <person name="Philippe R."/>
            <person name="Pilate G."/>
            <person name="Poliakov A."/>
            <person name="Razumovskaya J."/>
            <person name="Richardson P."/>
            <person name="Rinaldi C."/>
            <person name="Ritland K."/>
            <person name="Rouze P."/>
            <person name="Ryaboy D."/>
            <person name="Schmutz J."/>
            <person name="Schrader J."/>
            <person name="Segerman B."/>
            <person name="Shin H."/>
            <person name="Siddiqui A."/>
            <person name="Sterky F."/>
            <person name="Terry A."/>
            <person name="Tsai C.J."/>
            <person name="Uberbacher E."/>
            <person name="Unneberg P."/>
            <person name="Vahala J."/>
            <person name="Wall K."/>
            <person name="Wessler S."/>
            <person name="Yang G."/>
            <person name="Yin T."/>
            <person name="Douglas C."/>
            <person name="Marra M."/>
            <person name="Sandberg G."/>
            <person name="Van de Peer Y."/>
            <person name="Rokhsar D."/>
        </authorList>
    </citation>
    <scope>NUCLEOTIDE SEQUENCE [LARGE SCALE GENOMIC DNA]</scope>
    <source>
        <strain evidence="2">cv. Nisqually</strain>
    </source>
</reference>
<gene>
    <name evidence="1" type="ORF">POPTR_019G024466v4</name>
</gene>
<name>A0ACC0RKR6_POPTR</name>
<evidence type="ECO:0000313" key="2">
    <source>
        <dbReference type="Proteomes" id="UP000006729"/>
    </source>
</evidence>
<dbReference type="Proteomes" id="UP000006729">
    <property type="component" value="Chromosome 19"/>
</dbReference>
<protein>
    <submittedName>
        <fullName evidence="1">Uncharacterized protein</fullName>
    </submittedName>
</protein>
<sequence>MIRLSFCLLSFSMSSLQFARTVLHSQIYIPSYFFHQNACLYSYIVTYKF</sequence>
<comment type="caution">
    <text evidence="1">The sequence shown here is derived from an EMBL/GenBank/DDBJ whole genome shotgun (WGS) entry which is preliminary data.</text>
</comment>
<organism evidence="1 2">
    <name type="scientific">Populus trichocarpa</name>
    <name type="common">Western balsam poplar</name>
    <name type="synonym">Populus balsamifera subsp. trichocarpa</name>
    <dbReference type="NCBI Taxonomy" id="3694"/>
    <lineage>
        <taxon>Eukaryota</taxon>
        <taxon>Viridiplantae</taxon>
        <taxon>Streptophyta</taxon>
        <taxon>Embryophyta</taxon>
        <taxon>Tracheophyta</taxon>
        <taxon>Spermatophyta</taxon>
        <taxon>Magnoliopsida</taxon>
        <taxon>eudicotyledons</taxon>
        <taxon>Gunneridae</taxon>
        <taxon>Pentapetalae</taxon>
        <taxon>rosids</taxon>
        <taxon>fabids</taxon>
        <taxon>Malpighiales</taxon>
        <taxon>Salicaceae</taxon>
        <taxon>Saliceae</taxon>
        <taxon>Populus</taxon>
    </lineage>
</organism>
<accession>A0ACC0RKR6</accession>
<keyword evidence="2" id="KW-1185">Reference proteome</keyword>
<dbReference type="EMBL" id="CM009308">
    <property type="protein sequence ID" value="KAI9377140.1"/>
    <property type="molecule type" value="Genomic_DNA"/>
</dbReference>